<dbReference type="RefSeq" id="WP_283738994.1">
    <property type="nucleotide sequence ID" value="NZ_JASJEV010000001.1"/>
</dbReference>
<dbReference type="SUPFAM" id="SSF53383">
    <property type="entry name" value="PLP-dependent transferases"/>
    <property type="match status" value="1"/>
</dbReference>
<evidence type="ECO:0000313" key="10">
    <source>
        <dbReference type="Proteomes" id="UP001321492"/>
    </source>
</evidence>
<keyword evidence="10" id="KW-1185">Reference proteome</keyword>
<proteinExistence type="inferred from homology"/>
<comment type="subunit">
    <text evidence="3">Homodimer.</text>
</comment>
<dbReference type="PROSITE" id="PS00105">
    <property type="entry name" value="AA_TRANSFER_CLASS_1"/>
    <property type="match status" value="1"/>
</dbReference>
<protein>
    <recommendedName>
        <fullName evidence="7">Aminotransferase</fullName>
        <ecNumber evidence="7">2.6.1.-</ecNumber>
    </recommendedName>
</protein>
<dbReference type="Proteomes" id="UP001321492">
    <property type="component" value="Unassembled WGS sequence"/>
</dbReference>
<dbReference type="InterPro" id="IPR015422">
    <property type="entry name" value="PyrdxlP-dep_Trfase_small"/>
</dbReference>
<dbReference type="InterPro" id="IPR015424">
    <property type="entry name" value="PyrdxlP-dep_Trfase"/>
</dbReference>
<dbReference type="InterPro" id="IPR000796">
    <property type="entry name" value="Asp_trans"/>
</dbReference>
<dbReference type="NCBIfam" id="NF006719">
    <property type="entry name" value="PRK09257.1"/>
    <property type="match status" value="1"/>
</dbReference>
<comment type="cofactor">
    <cofactor evidence="1 7">
        <name>pyridoxal 5'-phosphate</name>
        <dbReference type="ChEBI" id="CHEBI:597326"/>
    </cofactor>
</comment>
<dbReference type="InterPro" id="IPR004838">
    <property type="entry name" value="NHTrfase_class1_PyrdxlP-BS"/>
</dbReference>
<dbReference type="CDD" id="cd00609">
    <property type="entry name" value="AAT_like"/>
    <property type="match status" value="1"/>
</dbReference>
<dbReference type="Gene3D" id="3.40.640.10">
    <property type="entry name" value="Type I PLP-dependent aspartate aminotransferase-like (Major domain)"/>
    <property type="match status" value="1"/>
</dbReference>
<dbReference type="GO" id="GO:0008483">
    <property type="term" value="F:transaminase activity"/>
    <property type="evidence" value="ECO:0007669"/>
    <property type="project" value="UniProtKB-KW"/>
</dbReference>
<sequence length="400" mass="42575">MFKSLSPLPPDPLLALIDLHRADPRPRKVDLGVGVYRDERGETPVMQAVKKAEQRLWQEQRTKSYLGPGGDLAFFARLRDLVLGADHPAVVAGRVAGVQTPGGTGALRLAADLVRRSASDARIFVGTPSWPNHVPIMATAGIDCRTHPYFDVAMQSVLVDVMVAALGEGRANDAVLLHGCCHNPAGADLDAQGWARVEKALSARGLVPVIDLAYHGLGDGLEQDLAPARGIAARLPRAILCVSCSKNFALYRDRVGAILVVTESAEEARVVQSVLESAARVLWSMPPDHGAAAARLVLEDEELRAEWRAELDTMRARIAGLRQALAAAGRAAGLKLDAIARQKGMFSTLPLTPAAVEGLRRDHAIYAAPSGRINVAGLTLEDVAPVVEALGRCAGETLRG</sequence>
<organism evidence="9 10">
    <name type="scientific">Chelatococcus albus</name>
    <dbReference type="NCBI Taxonomy" id="3047466"/>
    <lineage>
        <taxon>Bacteria</taxon>
        <taxon>Pseudomonadati</taxon>
        <taxon>Pseudomonadota</taxon>
        <taxon>Alphaproteobacteria</taxon>
        <taxon>Hyphomicrobiales</taxon>
        <taxon>Chelatococcaceae</taxon>
        <taxon>Chelatococcus</taxon>
    </lineage>
</organism>
<evidence type="ECO:0000256" key="1">
    <source>
        <dbReference type="ARBA" id="ARBA00001933"/>
    </source>
</evidence>
<evidence type="ECO:0000256" key="5">
    <source>
        <dbReference type="ARBA" id="ARBA00022679"/>
    </source>
</evidence>
<evidence type="ECO:0000256" key="6">
    <source>
        <dbReference type="ARBA" id="ARBA00022898"/>
    </source>
</evidence>
<keyword evidence="4 7" id="KW-0032">Aminotransferase</keyword>
<dbReference type="EC" id="2.6.1.-" evidence="7"/>
<accession>A0ABT7ACA5</accession>
<dbReference type="InterPro" id="IPR015421">
    <property type="entry name" value="PyrdxlP-dep_Trfase_major"/>
</dbReference>
<dbReference type="Pfam" id="PF00155">
    <property type="entry name" value="Aminotran_1_2"/>
    <property type="match status" value="1"/>
</dbReference>
<comment type="caution">
    <text evidence="9">The sequence shown here is derived from an EMBL/GenBank/DDBJ whole genome shotgun (WGS) entry which is preliminary data.</text>
</comment>
<keyword evidence="5 7" id="KW-0808">Transferase</keyword>
<name>A0ABT7ACA5_9HYPH</name>
<dbReference type="Gene3D" id="3.90.1150.10">
    <property type="entry name" value="Aspartate Aminotransferase, domain 1"/>
    <property type="match status" value="1"/>
</dbReference>
<dbReference type="PANTHER" id="PTHR11879">
    <property type="entry name" value="ASPARTATE AMINOTRANSFERASE"/>
    <property type="match status" value="1"/>
</dbReference>
<gene>
    <name evidence="9" type="ORF">QNA08_01965</name>
</gene>
<keyword evidence="6" id="KW-0663">Pyridoxal phosphate</keyword>
<evidence type="ECO:0000313" key="9">
    <source>
        <dbReference type="EMBL" id="MDJ1157007.1"/>
    </source>
</evidence>
<evidence type="ECO:0000256" key="4">
    <source>
        <dbReference type="ARBA" id="ARBA00022576"/>
    </source>
</evidence>
<reference evidence="9 10" key="1">
    <citation type="submission" date="2023-05" db="EMBL/GenBank/DDBJ databases">
        <title>Chelatococcus sp. nov., a moderately thermophilic bacterium isolated from hot spring microbial mat.</title>
        <authorList>
            <person name="Hu C.-J."/>
            <person name="Li W.-J."/>
        </authorList>
    </citation>
    <scope>NUCLEOTIDE SEQUENCE [LARGE SCALE GENOMIC DNA]</scope>
    <source>
        <strain evidence="9 10">SYSU G07232</strain>
    </source>
</reference>
<evidence type="ECO:0000256" key="2">
    <source>
        <dbReference type="ARBA" id="ARBA00007441"/>
    </source>
</evidence>
<dbReference type="EMBL" id="JASJEV010000001">
    <property type="protein sequence ID" value="MDJ1157007.1"/>
    <property type="molecule type" value="Genomic_DNA"/>
</dbReference>
<evidence type="ECO:0000259" key="8">
    <source>
        <dbReference type="Pfam" id="PF00155"/>
    </source>
</evidence>
<dbReference type="PRINTS" id="PR00799">
    <property type="entry name" value="TRANSAMINASE"/>
</dbReference>
<evidence type="ECO:0000256" key="3">
    <source>
        <dbReference type="ARBA" id="ARBA00011738"/>
    </source>
</evidence>
<dbReference type="InterPro" id="IPR004839">
    <property type="entry name" value="Aminotransferase_I/II_large"/>
</dbReference>
<comment type="similarity">
    <text evidence="2 7">Belongs to the class-I pyridoxal-phosphate-dependent aminotransferase family.</text>
</comment>
<feature type="domain" description="Aminotransferase class I/classII large" evidence="8">
    <location>
        <begin position="27"/>
        <end position="390"/>
    </location>
</feature>
<evidence type="ECO:0000256" key="7">
    <source>
        <dbReference type="RuleBase" id="RU000481"/>
    </source>
</evidence>
<dbReference type="PANTHER" id="PTHR11879:SF22">
    <property type="entry name" value="ASPARTATE AMINOTRANSFERASE, MITOCHONDRIAL"/>
    <property type="match status" value="1"/>
</dbReference>